<reference evidence="2 3" key="1">
    <citation type="submission" date="2019-09" db="EMBL/GenBank/DDBJ databases">
        <title>The hologenome of the rock-dwelling lichen Lasallia pustulata.</title>
        <authorList>
            <person name="Greshake Tzovaras B."/>
            <person name="Segers F."/>
            <person name="Bicker A."/>
            <person name="Dal Grande F."/>
            <person name="Otte J."/>
            <person name="Hankeln T."/>
            <person name="Schmitt I."/>
            <person name="Ebersberger I."/>
        </authorList>
    </citation>
    <scope>NUCLEOTIDE SEQUENCE [LARGE SCALE GENOMIC DNA]</scope>
    <source>
        <strain evidence="2">A1-1</strain>
    </source>
</reference>
<evidence type="ECO:0000313" key="3">
    <source>
        <dbReference type="Proteomes" id="UP000324767"/>
    </source>
</evidence>
<proteinExistence type="predicted"/>
<sequence>MHDLPSWKSAARHLRVKWRIGQASLDRPRTPSEDFQETVLKGISTRYETSRNGETLPAPKTSPEQGPSTGILDLPRELRDHLISHLSPSSAVALKLSCRTLYHSGPALPILSYLARKTPESRYEWILMQERLGRYDGQLVCSGCQTPHDIWFFTLEERRKKAEDRLCAGRGRVLYLTPNRFIPFCHFDKISRHLLRDKRYFTYAYGWFCYHQNGRLYELPPSVADIARFPVQGHYHWTKHSKGLISMSAYLTVRMESVDAKAQTCASISLELQKFPFTLCRHIKSSARILAKAVHEAQRRRMCETNKRRRVYVQCSYCDCKPRLEVNNACKALVIYARRSVGRGSATAPEWLEQAEDIPASDLWDSIHEQERFHADDDQYLEI</sequence>
<dbReference type="AlphaFoldDB" id="A0A5M8PKZ3"/>
<evidence type="ECO:0000256" key="1">
    <source>
        <dbReference type="SAM" id="MobiDB-lite"/>
    </source>
</evidence>
<dbReference type="EMBL" id="VXIT01000010">
    <property type="protein sequence ID" value="KAA6409572.1"/>
    <property type="molecule type" value="Genomic_DNA"/>
</dbReference>
<evidence type="ECO:0000313" key="2">
    <source>
        <dbReference type="EMBL" id="KAA6409572.1"/>
    </source>
</evidence>
<dbReference type="Proteomes" id="UP000324767">
    <property type="component" value="Unassembled WGS sequence"/>
</dbReference>
<gene>
    <name evidence="2" type="ORF">FRX48_06183</name>
</gene>
<protein>
    <recommendedName>
        <fullName evidence="4">F-box domain-containing protein</fullName>
    </recommendedName>
</protein>
<evidence type="ECO:0008006" key="4">
    <source>
        <dbReference type="Google" id="ProtNLM"/>
    </source>
</evidence>
<organism evidence="2 3">
    <name type="scientific">Lasallia pustulata</name>
    <dbReference type="NCBI Taxonomy" id="136370"/>
    <lineage>
        <taxon>Eukaryota</taxon>
        <taxon>Fungi</taxon>
        <taxon>Dikarya</taxon>
        <taxon>Ascomycota</taxon>
        <taxon>Pezizomycotina</taxon>
        <taxon>Lecanoromycetes</taxon>
        <taxon>OSLEUM clade</taxon>
        <taxon>Umbilicariomycetidae</taxon>
        <taxon>Umbilicariales</taxon>
        <taxon>Umbilicariaceae</taxon>
        <taxon>Lasallia</taxon>
    </lineage>
</organism>
<name>A0A5M8PKZ3_9LECA</name>
<feature type="region of interest" description="Disordered" evidence="1">
    <location>
        <begin position="47"/>
        <end position="69"/>
    </location>
</feature>
<accession>A0A5M8PKZ3</accession>
<comment type="caution">
    <text evidence="2">The sequence shown here is derived from an EMBL/GenBank/DDBJ whole genome shotgun (WGS) entry which is preliminary data.</text>
</comment>